<keyword evidence="5" id="KW-0547">Nucleotide-binding</keyword>
<dbReference type="Pfam" id="PF00990">
    <property type="entry name" value="GGDEF"/>
    <property type="match status" value="1"/>
</dbReference>
<dbReference type="AlphaFoldDB" id="A0A410X135"/>
<dbReference type="CDD" id="cd00082">
    <property type="entry name" value="HisKA"/>
    <property type="match status" value="1"/>
</dbReference>
<dbReference type="InterPro" id="IPR036890">
    <property type="entry name" value="HATPase_C_sf"/>
</dbReference>
<dbReference type="SUPFAM" id="SSF55073">
    <property type="entry name" value="Nucleotide cyclase"/>
    <property type="match status" value="1"/>
</dbReference>
<dbReference type="KEGG" id="pchi:PC41400_22505"/>
<dbReference type="InterPro" id="IPR043128">
    <property type="entry name" value="Rev_trsase/Diguanyl_cyclase"/>
</dbReference>
<evidence type="ECO:0000256" key="3">
    <source>
        <dbReference type="ARBA" id="ARBA00022553"/>
    </source>
</evidence>
<dbReference type="InterPro" id="IPR029787">
    <property type="entry name" value="Nucleotide_cyclase"/>
</dbReference>
<dbReference type="PRINTS" id="PR00344">
    <property type="entry name" value="BCTRLSENSOR"/>
</dbReference>
<evidence type="ECO:0000313" key="12">
    <source>
        <dbReference type="EMBL" id="MCY9597914.1"/>
    </source>
</evidence>
<comment type="catalytic activity">
    <reaction evidence="1">
        <text>ATP + protein L-histidine = ADP + protein N-phospho-L-histidine.</text>
        <dbReference type="EC" id="2.7.13.3"/>
    </reaction>
</comment>
<dbReference type="RefSeq" id="WP_042232564.1">
    <property type="nucleotide sequence ID" value="NZ_CP026520.1"/>
</dbReference>
<dbReference type="Gene3D" id="1.10.287.130">
    <property type="match status" value="1"/>
</dbReference>
<keyword evidence="4" id="KW-0808">Transferase</keyword>
<proteinExistence type="predicted"/>
<reference evidence="12 15" key="2">
    <citation type="submission" date="2022-05" db="EMBL/GenBank/DDBJ databases">
        <title>Genome Sequencing of Bee-Associated Microbes.</title>
        <authorList>
            <person name="Dunlap C."/>
        </authorList>
    </citation>
    <scope>NUCLEOTIDE SEQUENCE [LARGE SCALE GENOMIC DNA]</scope>
    <source>
        <strain evidence="12 15">NRRL B-23120</strain>
    </source>
</reference>
<dbReference type="PROSITE" id="PS50887">
    <property type="entry name" value="GGDEF"/>
    <property type="match status" value="1"/>
</dbReference>
<dbReference type="Gene3D" id="3.30.70.270">
    <property type="match status" value="1"/>
</dbReference>
<dbReference type="InterPro" id="IPR000160">
    <property type="entry name" value="GGDEF_dom"/>
</dbReference>
<name>A0A410X135_9BACL</name>
<feature type="transmembrane region" description="Helical" evidence="9">
    <location>
        <begin position="122"/>
        <end position="143"/>
    </location>
</feature>
<keyword evidence="3" id="KW-0597">Phosphoprotein</keyword>
<feature type="transmembrane region" description="Helical" evidence="9">
    <location>
        <begin position="55"/>
        <end position="79"/>
    </location>
</feature>
<evidence type="ECO:0000259" key="10">
    <source>
        <dbReference type="PROSITE" id="PS50109"/>
    </source>
</evidence>
<accession>A0A410X135</accession>
<evidence type="ECO:0000259" key="11">
    <source>
        <dbReference type="PROSITE" id="PS50887"/>
    </source>
</evidence>
<dbReference type="InterPro" id="IPR003661">
    <property type="entry name" value="HisK_dim/P_dom"/>
</dbReference>
<evidence type="ECO:0000256" key="6">
    <source>
        <dbReference type="ARBA" id="ARBA00022777"/>
    </source>
</evidence>
<dbReference type="EMBL" id="JAMDMJ010000025">
    <property type="protein sequence ID" value="MCY9597914.1"/>
    <property type="molecule type" value="Genomic_DNA"/>
</dbReference>
<keyword evidence="8" id="KW-0902">Two-component regulatory system</keyword>
<evidence type="ECO:0000313" key="14">
    <source>
        <dbReference type="Proteomes" id="UP000288943"/>
    </source>
</evidence>
<dbReference type="SUPFAM" id="SSF47384">
    <property type="entry name" value="Homodimeric domain of signal transducing histidine kinase"/>
    <property type="match status" value="1"/>
</dbReference>
<evidence type="ECO:0000256" key="4">
    <source>
        <dbReference type="ARBA" id="ARBA00022679"/>
    </source>
</evidence>
<evidence type="ECO:0000256" key="5">
    <source>
        <dbReference type="ARBA" id="ARBA00022741"/>
    </source>
</evidence>
<evidence type="ECO:0000256" key="1">
    <source>
        <dbReference type="ARBA" id="ARBA00000085"/>
    </source>
</evidence>
<dbReference type="NCBIfam" id="TIGR00254">
    <property type="entry name" value="GGDEF"/>
    <property type="match status" value="1"/>
</dbReference>
<evidence type="ECO:0000313" key="15">
    <source>
        <dbReference type="Proteomes" id="UP001527202"/>
    </source>
</evidence>
<dbReference type="PANTHER" id="PTHR43065">
    <property type="entry name" value="SENSOR HISTIDINE KINASE"/>
    <property type="match status" value="1"/>
</dbReference>
<evidence type="ECO:0000313" key="13">
    <source>
        <dbReference type="EMBL" id="QAV20292.1"/>
    </source>
</evidence>
<sequence>MIYKWFVIFYASVISIASWKLGLSVSGWLPLSLLFLAAAVLGLKGSSLTFSAVKLVLLTLFHWSSQTDWCFTLYLLLLASEVYESKSRKTVWMLVTLNLVTFAVIALITAPAFSVYPPHWMVLLYLSNFSIFMGLALTVFNTFRQRDKLAGERNQLMTHDSLTGLPNFEACHAMLHNLVDKESRLLFILIDCTDLKAMNKTQGFQAGNQILKQIAVLLKIKFSQAAFISRYGGDEFAVAVTYEDKDAMRAYVDQQLGSELPKLTGIQITYGIAVLPDDASSKDDLVLVAENSLFSMKREMWLKREEHMLRSEKLRIVGELASGMAHEIRNPLTTIKGFLQISKSNGYNIENWYPLIMDEISRMSELTAEFLQFSKPHAVQFRVLSMQVCIQRVISLTLSEMSRLGHEIVYDPPEKPLNIWMDPDKMVQLLINLFKNAYESMEDNKKMAIRLYERDHHAVLEIEDQGSGIPAEQLDQIFNPFFTTKDSGTGLGLSICHKIVQDHNGTIEVESFIGRGTTFIMTFPLAEPESTPCYPLNRRKDAV</sequence>
<dbReference type="Proteomes" id="UP000288943">
    <property type="component" value="Chromosome"/>
</dbReference>
<dbReference type="InterPro" id="IPR004358">
    <property type="entry name" value="Sig_transdc_His_kin-like_C"/>
</dbReference>
<feature type="transmembrane region" description="Helical" evidence="9">
    <location>
        <begin position="91"/>
        <end position="116"/>
    </location>
</feature>
<dbReference type="SMART" id="SM00388">
    <property type="entry name" value="HisKA"/>
    <property type="match status" value="1"/>
</dbReference>
<dbReference type="Pfam" id="PF02518">
    <property type="entry name" value="HATPase_c"/>
    <property type="match status" value="1"/>
</dbReference>
<dbReference type="OrthoDB" id="9815750at2"/>
<dbReference type="GO" id="GO:0005524">
    <property type="term" value="F:ATP binding"/>
    <property type="evidence" value="ECO:0007669"/>
    <property type="project" value="UniProtKB-KW"/>
</dbReference>
<keyword evidence="9" id="KW-1133">Transmembrane helix</keyword>
<dbReference type="GO" id="GO:0000155">
    <property type="term" value="F:phosphorelay sensor kinase activity"/>
    <property type="evidence" value="ECO:0007669"/>
    <property type="project" value="InterPro"/>
</dbReference>
<dbReference type="PROSITE" id="PS50109">
    <property type="entry name" value="HIS_KIN"/>
    <property type="match status" value="1"/>
</dbReference>
<organism evidence="13 14">
    <name type="scientific">Paenibacillus chitinolyticus</name>
    <dbReference type="NCBI Taxonomy" id="79263"/>
    <lineage>
        <taxon>Bacteria</taxon>
        <taxon>Bacillati</taxon>
        <taxon>Bacillota</taxon>
        <taxon>Bacilli</taxon>
        <taxon>Bacillales</taxon>
        <taxon>Paenibacillaceae</taxon>
        <taxon>Paenibacillus</taxon>
    </lineage>
</organism>
<feature type="domain" description="GGDEF" evidence="11">
    <location>
        <begin position="183"/>
        <end position="312"/>
    </location>
</feature>
<dbReference type="Gene3D" id="3.30.565.10">
    <property type="entry name" value="Histidine kinase-like ATPase, C-terminal domain"/>
    <property type="match status" value="1"/>
</dbReference>
<dbReference type="EC" id="2.7.13.3" evidence="2"/>
<dbReference type="SMART" id="SM00267">
    <property type="entry name" value="GGDEF"/>
    <property type="match status" value="1"/>
</dbReference>
<keyword evidence="7 12" id="KW-0067">ATP-binding</keyword>
<dbReference type="Proteomes" id="UP001527202">
    <property type="component" value="Unassembled WGS sequence"/>
</dbReference>
<dbReference type="EMBL" id="CP026520">
    <property type="protein sequence ID" value="QAV20292.1"/>
    <property type="molecule type" value="Genomic_DNA"/>
</dbReference>
<dbReference type="InterPro" id="IPR005467">
    <property type="entry name" value="His_kinase_dom"/>
</dbReference>
<feature type="transmembrane region" description="Helical" evidence="9">
    <location>
        <begin position="21"/>
        <end position="43"/>
    </location>
</feature>
<reference evidence="13 14" key="1">
    <citation type="submission" date="2018-01" db="EMBL/GenBank/DDBJ databases">
        <title>The whole genome sequencing and assembly of Paenibacillus chitinolyticus KCCM 41400 strain.</title>
        <authorList>
            <person name="Kim J.-Y."/>
            <person name="Park M.-K."/>
            <person name="Lee Y.-J."/>
            <person name="Yi H."/>
            <person name="Bahn Y.-S."/>
            <person name="Kim J.F."/>
            <person name="Lee D.-W."/>
        </authorList>
    </citation>
    <scope>NUCLEOTIDE SEQUENCE [LARGE SCALE GENOMIC DNA]</scope>
    <source>
        <strain evidence="13 14">KCCM 41400</strain>
    </source>
</reference>
<dbReference type="InterPro" id="IPR003594">
    <property type="entry name" value="HATPase_dom"/>
</dbReference>
<keyword evidence="9" id="KW-0472">Membrane</keyword>
<evidence type="ECO:0000256" key="9">
    <source>
        <dbReference type="SAM" id="Phobius"/>
    </source>
</evidence>
<gene>
    <name evidence="12" type="ORF">M5X16_19275</name>
    <name evidence="13" type="ORF">PC41400_22505</name>
</gene>
<feature type="domain" description="Histidine kinase" evidence="10">
    <location>
        <begin position="323"/>
        <end position="527"/>
    </location>
</feature>
<keyword evidence="6" id="KW-0418">Kinase</keyword>
<dbReference type="PANTHER" id="PTHR43065:SF10">
    <property type="entry name" value="PEROXIDE STRESS-ACTIVATED HISTIDINE KINASE MAK3"/>
    <property type="match status" value="1"/>
</dbReference>
<dbReference type="InterPro" id="IPR036097">
    <property type="entry name" value="HisK_dim/P_sf"/>
</dbReference>
<dbReference type="Pfam" id="PF00512">
    <property type="entry name" value="HisKA"/>
    <property type="match status" value="1"/>
</dbReference>
<dbReference type="SUPFAM" id="SSF55874">
    <property type="entry name" value="ATPase domain of HSP90 chaperone/DNA topoisomerase II/histidine kinase"/>
    <property type="match status" value="1"/>
</dbReference>
<protein>
    <recommendedName>
        <fullName evidence="2">histidine kinase</fullName>
        <ecNumber evidence="2">2.7.13.3</ecNumber>
    </recommendedName>
</protein>
<keyword evidence="9" id="KW-0812">Transmembrane</keyword>
<dbReference type="GeneID" id="95377569"/>
<evidence type="ECO:0000256" key="2">
    <source>
        <dbReference type="ARBA" id="ARBA00012438"/>
    </source>
</evidence>
<evidence type="ECO:0000256" key="7">
    <source>
        <dbReference type="ARBA" id="ARBA00022840"/>
    </source>
</evidence>
<dbReference type="SMART" id="SM00387">
    <property type="entry name" value="HATPase_c"/>
    <property type="match status" value="1"/>
</dbReference>
<dbReference type="CDD" id="cd01949">
    <property type="entry name" value="GGDEF"/>
    <property type="match status" value="1"/>
</dbReference>
<evidence type="ECO:0000256" key="8">
    <source>
        <dbReference type="ARBA" id="ARBA00023012"/>
    </source>
</evidence>
<keyword evidence="15" id="KW-1185">Reference proteome</keyword>